<sequence>MAMSKKVSLPNPQRFNLTSFAEILPARDPIIGEDPGSFEGFHGGLMHSLAPLTPYECIIAENLVAIEWELLQRRRMREAGIRRIARQAVEEAVVAHRRSEGSNADDEAWERHIDALHKQRPAEGEVIEG</sequence>
<dbReference type="AlphaFoldDB" id="A0A2M9FY22"/>
<name>A0A2M9FY22_9PROT</name>
<comment type="caution">
    <text evidence="1">The sequence shown here is derived from an EMBL/GenBank/DDBJ whole genome shotgun (WGS) entry which is preliminary data.</text>
</comment>
<accession>A0A2M9FY22</accession>
<organism evidence="1 2">
    <name type="scientific">Minwuia thermotolerans</name>
    <dbReference type="NCBI Taxonomy" id="2056226"/>
    <lineage>
        <taxon>Bacteria</taxon>
        <taxon>Pseudomonadati</taxon>
        <taxon>Pseudomonadota</taxon>
        <taxon>Alphaproteobacteria</taxon>
        <taxon>Minwuiales</taxon>
        <taxon>Minwuiaceae</taxon>
        <taxon>Minwuia</taxon>
    </lineage>
</organism>
<proteinExistence type="predicted"/>
<evidence type="ECO:0000313" key="1">
    <source>
        <dbReference type="EMBL" id="PJK28362.1"/>
    </source>
</evidence>
<gene>
    <name evidence="1" type="ORF">CVT23_17415</name>
</gene>
<evidence type="ECO:0000313" key="2">
    <source>
        <dbReference type="Proteomes" id="UP000229498"/>
    </source>
</evidence>
<protein>
    <submittedName>
        <fullName evidence="1">Uncharacterized protein</fullName>
    </submittedName>
</protein>
<reference evidence="1 2" key="1">
    <citation type="submission" date="2017-11" db="EMBL/GenBank/DDBJ databases">
        <title>Draft genome sequence of Rhizobiales bacterium SY3-13.</title>
        <authorList>
            <person name="Sun C."/>
        </authorList>
    </citation>
    <scope>NUCLEOTIDE SEQUENCE [LARGE SCALE GENOMIC DNA]</scope>
    <source>
        <strain evidence="1 2">SY3-13</strain>
    </source>
</reference>
<dbReference type="EMBL" id="PHIG01000046">
    <property type="protein sequence ID" value="PJK28362.1"/>
    <property type="molecule type" value="Genomic_DNA"/>
</dbReference>
<keyword evidence="2" id="KW-1185">Reference proteome</keyword>
<dbReference type="Proteomes" id="UP000229498">
    <property type="component" value="Unassembled WGS sequence"/>
</dbReference>